<keyword evidence="6 7" id="KW-0472">Membrane</keyword>
<dbReference type="RefSeq" id="WP_209603961.1">
    <property type="nucleotide sequence ID" value="NZ_JAGILA010000006.1"/>
</dbReference>
<dbReference type="Gene3D" id="1.20.1250.20">
    <property type="entry name" value="MFS general substrate transporter like domains"/>
    <property type="match status" value="1"/>
</dbReference>
<feature type="transmembrane region" description="Helical" evidence="7">
    <location>
        <begin position="21"/>
        <end position="44"/>
    </location>
</feature>
<accession>A0ABS4R422</accession>
<dbReference type="InterPro" id="IPR010290">
    <property type="entry name" value="TM_effector"/>
</dbReference>
<evidence type="ECO:0000256" key="1">
    <source>
        <dbReference type="ARBA" id="ARBA00004651"/>
    </source>
</evidence>
<evidence type="ECO:0000256" key="7">
    <source>
        <dbReference type="SAM" id="Phobius"/>
    </source>
</evidence>
<feature type="transmembrane region" description="Helical" evidence="7">
    <location>
        <begin position="50"/>
        <end position="70"/>
    </location>
</feature>
<dbReference type="EMBL" id="JAGILA010000006">
    <property type="protein sequence ID" value="MBP2237638.1"/>
    <property type="molecule type" value="Genomic_DNA"/>
</dbReference>
<feature type="transmembrane region" description="Helical" evidence="7">
    <location>
        <begin position="286"/>
        <end position="304"/>
    </location>
</feature>
<evidence type="ECO:0000256" key="2">
    <source>
        <dbReference type="ARBA" id="ARBA00022448"/>
    </source>
</evidence>
<keyword evidence="4 7" id="KW-0812">Transmembrane</keyword>
<evidence type="ECO:0000256" key="6">
    <source>
        <dbReference type="ARBA" id="ARBA00023136"/>
    </source>
</evidence>
<feature type="transmembrane region" description="Helical" evidence="7">
    <location>
        <begin position="82"/>
        <end position="107"/>
    </location>
</feature>
<dbReference type="CDD" id="cd06173">
    <property type="entry name" value="MFS_MefA_like"/>
    <property type="match status" value="1"/>
</dbReference>
<feature type="transmembrane region" description="Helical" evidence="7">
    <location>
        <begin position="373"/>
        <end position="395"/>
    </location>
</feature>
<reference evidence="9 10" key="1">
    <citation type="submission" date="2021-03" db="EMBL/GenBank/DDBJ databases">
        <title>Genomic Encyclopedia of Type Strains, Phase IV (KMG-IV): sequencing the most valuable type-strain genomes for metagenomic binning, comparative biology and taxonomic classification.</title>
        <authorList>
            <person name="Goeker M."/>
        </authorList>
    </citation>
    <scope>NUCLEOTIDE SEQUENCE [LARGE SCALE GENOMIC DNA]</scope>
    <source>
        <strain evidence="9 10">DSM 13372</strain>
    </source>
</reference>
<feature type="domain" description="Major facilitator superfamily (MFS) profile" evidence="8">
    <location>
        <begin position="17"/>
        <end position="401"/>
    </location>
</feature>
<proteinExistence type="predicted"/>
<dbReference type="SUPFAM" id="SSF103473">
    <property type="entry name" value="MFS general substrate transporter"/>
    <property type="match status" value="1"/>
</dbReference>
<feature type="transmembrane region" description="Helical" evidence="7">
    <location>
        <begin position="310"/>
        <end position="330"/>
    </location>
</feature>
<evidence type="ECO:0000256" key="3">
    <source>
        <dbReference type="ARBA" id="ARBA00022475"/>
    </source>
</evidence>
<dbReference type="InterPro" id="IPR036259">
    <property type="entry name" value="MFS_trans_sf"/>
</dbReference>
<dbReference type="Pfam" id="PF05977">
    <property type="entry name" value="MFS_3"/>
    <property type="match status" value="1"/>
</dbReference>
<dbReference type="PANTHER" id="PTHR23513:SF9">
    <property type="entry name" value="ENTEROBACTIN EXPORTER ENTS"/>
    <property type="match status" value="1"/>
</dbReference>
<dbReference type="PROSITE" id="PS50850">
    <property type="entry name" value="MFS"/>
    <property type="match status" value="1"/>
</dbReference>
<keyword evidence="2" id="KW-0813">Transport</keyword>
<keyword evidence="5 7" id="KW-1133">Transmembrane helix</keyword>
<feature type="transmembrane region" description="Helical" evidence="7">
    <location>
        <begin position="223"/>
        <end position="248"/>
    </location>
</feature>
<dbReference type="PANTHER" id="PTHR23513">
    <property type="entry name" value="INTEGRAL MEMBRANE EFFLUX PROTEIN-RELATED"/>
    <property type="match status" value="1"/>
</dbReference>
<gene>
    <name evidence="9" type="ORF">J2Z31_004161</name>
</gene>
<keyword evidence="10" id="KW-1185">Reference proteome</keyword>
<organism evidence="9 10">
    <name type="scientific">Sinorhizobium kostiense</name>
    <dbReference type="NCBI Taxonomy" id="76747"/>
    <lineage>
        <taxon>Bacteria</taxon>
        <taxon>Pseudomonadati</taxon>
        <taxon>Pseudomonadota</taxon>
        <taxon>Alphaproteobacteria</taxon>
        <taxon>Hyphomicrobiales</taxon>
        <taxon>Rhizobiaceae</taxon>
        <taxon>Sinorhizobium/Ensifer group</taxon>
        <taxon>Sinorhizobium</taxon>
    </lineage>
</organism>
<keyword evidence="3" id="KW-1003">Cell membrane</keyword>
<evidence type="ECO:0000259" key="8">
    <source>
        <dbReference type="PROSITE" id="PS50850"/>
    </source>
</evidence>
<comment type="subcellular location">
    <subcellularLocation>
        <location evidence="1">Cell membrane</location>
        <topology evidence="1">Multi-pass membrane protein</topology>
    </subcellularLocation>
</comment>
<evidence type="ECO:0000256" key="4">
    <source>
        <dbReference type="ARBA" id="ARBA00022692"/>
    </source>
</evidence>
<feature type="transmembrane region" description="Helical" evidence="7">
    <location>
        <begin position="175"/>
        <end position="194"/>
    </location>
</feature>
<dbReference type="Proteomes" id="UP000730739">
    <property type="component" value="Unassembled WGS sequence"/>
</dbReference>
<evidence type="ECO:0000256" key="5">
    <source>
        <dbReference type="ARBA" id="ARBA00022989"/>
    </source>
</evidence>
<comment type="caution">
    <text evidence="9">The sequence shown here is derived from an EMBL/GenBank/DDBJ whole genome shotgun (WGS) entry which is preliminary data.</text>
</comment>
<dbReference type="InterPro" id="IPR020846">
    <property type="entry name" value="MFS_dom"/>
</dbReference>
<feature type="transmembrane region" description="Helical" evidence="7">
    <location>
        <begin position="260"/>
        <end position="279"/>
    </location>
</feature>
<protein>
    <submittedName>
        <fullName evidence="9">MFS family permease</fullName>
    </submittedName>
</protein>
<name>A0ABS4R422_9HYPH</name>
<sequence>MSADHAEHRFAAFRHVGYRRYFFSRFLGYFAVQIMSVAVGWQIYDLTRDPFALGLIGLFQFLPSLVLILVTGSVADRYNRRVIMGLCMLVSMVCAAALLILTVTGLFSPWPVYAILIVFGIERAFLAPAAQSLAPNLVPPEDLANAIAWNSTSWQTATIVGPVAGGLIYGLGPTVPYAVSLSFFAAASLMVFAVPKPAQRSPAGAQSWQTITAGFRYIKAQKIVLGAISLDLFAVLLGGAIALMPVFARDILVLGPWGLGLLRAAPGIGAVGMALWLATHPIRSRAGLYMFAGVALFGLATVVFGLSTTAWLSIAALVVMGAADMISVYVRETLIALWTPDELRGRVNAVNMVFVGASNELGEFRAGTMASGFGAVFAVVFGGFGTLLVALLWAIGIPQLRRIDTLDVPEEHRTE</sequence>
<evidence type="ECO:0000313" key="10">
    <source>
        <dbReference type="Proteomes" id="UP000730739"/>
    </source>
</evidence>
<evidence type="ECO:0000313" key="9">
    <source>
        <dbReference type="EMBL" id="MBP2237638.1"/>
    </source>
</evidence>